<protein>
    <recommendedName>
        <fullName evidence="4 10">2-dehydropantoate 2-reductase</fullName>
        <ecNumber evidence="3 10">1.1.1.169</ecNumber>
    </recommendedName>
    <alternativeName>
        <fullName evidence="8 10">Ketopantoate reductase</fullName>
    </alternativeName>
</protein>
<proteinExistence type="inferred from homology"/>
<keyword evidence="5 10" id="KW-0566">Pantothenate biosynthesis</keyword>
<evidence type="ECO:0000256" key="7">
    <source>
        <dbReference type="ARBA" id="ARBA00023002"/>
    </source>
</evidence>
<dbReference type="Gene3D" id="1.10.1040.10">
    <property type="entry name" value="N-(1-d-carboxylethyl)-l-norvaline Dehydrogenase, domain 2"/>
    <property type="match status" value="1"/>
</dbReference>
<dbReference type="PANTHER" id="PTHR43765:SF2">
    <property type="entry name" value="2-DEHYDROPANTOATE 2-REDUCTASE"/>
    <property type="match status" value="1"/>
</dbReference>
<dbReference type="InterPro" id="IPR013328">
    <property type="entry name" value="6PGD_dom2"/>
</dbReference>
<keyword evidence="6 10" id="KW-0521">NADP</keyword>
<evidence type="ECO:0000313" key="13">
    <source>
        <dbReference type="EMBL" id="MBB5986879.1"/>
    </source>
</evidence>
<comment type="similarity">
    <text evidence="2 10">Belongs to the ketopantoate reductase family.</text>
</comment>
<dbReference type="GO" id="GO:0008677">
    <property type="term" value="F:2-dehydropantoate 2-reductase activity"/>
    <property type="evidence" value="ECO:0007669"/>
    <property type="project" value="UniProtKB-EC"/>
</dbReference>
<dbReference type="SUPFAM" id="SSF51735">
    <property type="entry name" value="NAD(P)-binding Rossmann-fold domains"/>
    <property type="match status" value="1"/>
</dbReference>
<dbReference type="Gene3D" id="3.40.50.720">
    <property type="entry name" value="NAD(P)-binding Rossmann-like Domain"/>
    <property type="match status" value="1"/>
</dbReference>
<dbReference type="Pfam" id="PF02558">
    <property type="entry name" value="ApbA"/>
    <property type="match status" value="1"/>
</dbReference>
<accession>A0ABR6NHX1</accession>
<dbReference type="InterPro" id="IPR050838">
    <property type="entry name" value="Ketopantoate_reductase"/>
</dbReference>
<keyword evidence="7 10" id="KW-0560">Oxidoreductase</keyword>
<feature type="domain" description="Ketopantoate reductase C-terminal" evidence="12">
    <location>
        <begin position="178"/>
        <end position="301"/>
    </location>
</feature>
<comment type="pathway">
    <text evidence="1 10">Cofactor biosynthesis; (R)-pantothenate biosynthesis; (R)-pantoate from 3-methyl-2-oxobutanoate: step 2/2.</text>
</comment>
<sequence>MRNIIVIGAGSMGCLFAARIAQSGADVTLIDVDRERLERIGREGIHLTDDDGTRTVPLRAALAQDVEAPADLALLFTKGMHSAAAIRSIAHLAGSGMHVLTLQNGLGNPEIVSETFPADQILKGIAALPADLHGPNSVESHGSGHIELGAMTPAGTPAAQAAVALLARAGFDARHAEDIDVAIWEKVAFNAALNALGAVTGQPNAGIDNAPGRRIVAAMVDEVVATASACGVAVDKARIAGAIDFALTAHRGHKASMLQDMIAGRASEIEFINGAICTRARAAGVPAPVNETMADLVRLMELTRG</sequence>
<evidence type="ECO:0000256" key="8">
    <source>
        <dbReference type="ARBA" id="ARBA00032024"/>
    </source>
</evidence>
<comment type="caution">
    <text evidence="13">The sequence shown here is derived from an EMBL/GenBank/DDBJ whole genome shotgun (WGS) entry which is preliminary data.</text>
</comment>
<evidence type="ECO:0000256" key="5">
    <source>
        <dbReference type="ARBA" id="ARBA00022655"/>
    </source>
</evidence>
<organism evidence="13 14">
    <name type="scientific">Sphingobium lignivorans</name>
    <dbReference type="NCBI Taxonomy" id="2735886"/>
    <lineage>
        <taxon>Bacteria</taxon>
        <taxon>Pseudomonadati</taxon>
        <taxon>Pseudomonadota</taxon>
        <taxon>Alphaproteobacteria</taxon>
        <taxon>Sphingomonadales</taxon>
        <taxon>Sphingomonadaceae</taxon>
        <taxon>Sphingobium</taxon>
    </lineage>
</organism>
<comment type="catalytic activity">
    <reaction evidence="9 10">
        <text>(R)-pantoate + NADP(+) = 2-dehydropantoate + NADPH + H(+)</text>
        <dbReference type="Rhea" id="RHEA:16233"/>
        <dbReference type="ChEBI" id="CHEBI:11561"/>
        <dbReference type="ChEBI" id="CHEBI:15378"/>
        <dbReference type="ChEBI" id="CHEBI:15980"/>
        <dbReference type="ChEBI" id="CHEBI:57783"/>
        <dbReference type="ChEBI" id="CHEBI:58349"/>
        <dbReference type="EC" id="1.1.1.169"/>
    </reaction>
</comment>
<dbReference type="InterPro" id="IPR013752">
    <property type="entry name" value="KPA_reductase"/>
</dbReference>
<evidence type="ECO:0000256" key="4">
    <source>
        <dbReference type="ARBA" id="ARBA00019465"/>
    </source>
</evidence>
<dbReference type="RefSeq" id="WP_184154908.1">
    <property type="nucleotide sequence ID" value="NZ_JACHKA010000001.1"/>
</dbReference>
<evidence type="ECO:0000256" key="10">
    <source>
        <dbReference type="RuleBase" id="RU362068"/>
    </source>
</evidence>
<dbReference type="NCBIfam" id="TIGR00745">
    <property type="entry name" value="apbA_panE"/>
    <property type="match status" value="1"/>
</dbReference>
<evidence type="ECO:0000256" key="1">
    <source>
        <dbReference type="ARBA" id="ARBA00004994"/>
    </source>
</evidence>
<evidence type="ECO:0000259" key="11">
    <source>
        <dbReference type="Pfam" id="PF02558"/>
    </source>
</evidence>
<evidence type="ECO:0000256" key="2">
    <source>
        <dbReference type="ARBA" id="ARBA00007870"/>
    </source>
</evidence>
<evidence type="ECO:0000313" key="14">
    <source>
        <dbReference type="Proteomes" id="UP001138540"/>
    </source>
</evidence>
<dbReference type="PANTHER" id="PTHR43765">
    <property type="entry name" value="2-DEHYDROPANTOATE 2-REDUCTASE-RELATED"/>
    <property type="match status" value="1"/>
</dbReference>
<evidence type="ECO:0000256" key="6">
    <source>
        <dbReference type="ARBA" id="ARBA00022857"/>
    </source>
</evidence>
<dbReference type="EMBL" id="JACHKA010000001">
    <property type="protein sequence ID" value="MBB5986879.1"/>
    <property type="molecule type" value="Genomic_DNA"/>
</dbReference>
<evidence type="ECO:0000256" key="3">
    <source>
        <dbReference type="ARBA" id="ARBA00013014"/>
    </source>
</evidence>
<gene>
    <name evidence="13" type="ORF">HNP60_002853</name>
</gene>
<comment type="function">
    <text evidence="10">Catalyzes the NADPH-dependent reduction of ketopantoate into pantoic acid.</text>
</comment>
<dbReference type="InterPro" id="IPR003710">
    <property type="entry name" value="ApbA"/>
</dbReference>
<keyword evidence="14" id="KW-1185">Reference proteome</keyword>
<dbReference type="Proteomes" id="UP001138540">
    <property type="component" value="Unassembled WGS sequence"/>
</dbReference>
<evidence type="ECO:0000259" key="12">
    <source>
        <dbReference type="Pfam" id="PF08546"/>
    </source>
</evidence>
<reference evidence="13 14" key="1">
    <citation type="submission" date="2020-08" db="EMBL/GenBank/DDBJ databases">
        <title>Exploring microbial biodiversity for novel pathways involved in the catabolism of aromatic compounds derived from lignin.</title>
        <authorList>
            <person name="Elkins J."/>
        </authorList>
    </citation>
    <scope>NUCLEOTIDE SEQUENCE [LARGE SCALE GENOMIC DNA]</scope>
    <source>
        <strain evidence="13 14">B1D3A</strain>
    </source>
</reference>
<dbReference type="SUPFAM" id="SSF48179">
    <property type="entry name" value="6-phosphogluconate dehydrogenase C-terminal domain-like"/>
    <property type="match status" value="1"/>
</dbReference>
<dbReference type="EC" id="1.1.1.169" evidence="3 10"/>
<feature type="domain" description="Ketopantoate reductase N-terminal" evidence="11">
    <location>
        <begin position="4"/>
        <end position="151"/>
    </location>
</feature>
<evidence type="ECO:0000256" key="9">
    <source>
        <dbReference type="ARBA" id="ARBA00048793"/>
    </source>
</evidence>
<dbReference type="InterPro" id="IPR008927">
    <property type="entry name" value="6-PGluconate_DH-like_C_sf"/>
</dbReference>
<dbReference type="Pfam" id="PF08546">
    <property type="entry name" value="ApbA_C"/>
    <property type="match status" value="1"/>
</dbReference>
<dbReference type="InterPro" id="IPR013332">
    <property type="entry name" value="KPR_N"/>
</dbReference>
<name>A0ABR6NHX1_9SPHN</name>
<dbReference type="InterPro" id="IPR036291">
    <property type="entry name" value="NAD(P)-bd_dom_sf"/>
</dbReference>